<gene>
    <name evidence="1" type="ORF">SAMN05216226_102151</name>
</gene>
<sequence>MTILHTVRQRVRAFFEEDTVPESPGGDAPASPQTLRELNEIRQLASSIKLREPEESSQYRTAAEIRSQAFIGEVAEAAETEQDHEHPTEVQS</sequence>
<evidence type="ECO:0000313" key="1">
    <source>
        <dbReference type="EMBL" id="SDJ32873.1"/>
    </source>
</evidence>
<dbReference type="EMBL" id="FNFC01000002">
    <property type="protein sequence ID" value="SDJ32873.1"/>
    <property type="molecule type" value="Genomic_DNA"/>
</dbReference>
<dbReference type="Proteomes" id="UP000198856">
    <property type="component" value="Unassembled WGS sequence"/>
</dbReference>
<evidence type="ECO:0000313" key="2">
    <source>
        <dbReference type="Proteomes" id="UP000198856"/>
    </source>
</evidence>
<proteinExistence type="predicted"/>
<keyword evidence="2" id="KW-1185">Reference proteome</keyword>
<reference evidence="1 2" key="1">
    <citation type="submission" date="2016-10" db="EMBL/GenBank/DDBJ databases">
        <authorList>
            <person name="de Groot N.N."/>
        </authorList>
    </citation>
    <scope>NUCLEOTIDE SEQUENCE [LARGE SCALE GENOMIC DNA]</scope>
    <source>
        <strain evidence="1 2">IBRC-M10015</strain>
    </source>
</reference>
<organism evidence="1 2">
    <name type="scientific">Halovenus aranensis</name>
    <dbReference type="NCBI Taxonomy" id="890420"/>
    <lineage>
        <taxon>Archaea</taxon>
        <taxon>Methanobacteriati</taxon>
        <taxon>Methanobacteriota</taxon>
        <taxon>Stenosarchaea group</taxon>
        <taxon>Halobacteria</taxon>
        <taxon>Halobacteriales</taxon>
        <taxon>Haloarculaceae</taxon>
        <taxon>Halovenus</taxon>
    </lineage>
</organism>
<dbReference type="AlphaFoldDB" id="A0A1G8SUN6"/>
<protein>
    <submittedName>
        <fullName evidence="1">Uncharacterized protein</fullName>
    </submittedName>
</protein>
<name>A0A1G8SUN6_9EURY</name>
<accession>A0A1G8SUN6</accession>
<dbReference type="RefSeq" id="WP_092699136.1">
    <property type="nucleotide sequence ID" value="NZ_FNFC01000002.1"/>
</dbReference>
<dbReference type="STRING" id="890420.SAMN05216226_102151"/>